<evidence type="ECO:0000313" key="1">
    <source>
        <dbReference type="EMBL" id="RNM33416.1"/>
    </source>
</evidence>
<proteinExistence type="predicted"/>
<dbReference type="Pfam" id="PF13561">
    <property type="entry name" value="adh_short_C2"/>
    <property type="match status" value="1"/>
</dbReference>
<dbReference type="AlphaFoldDB" id="A0A3N0IA06"/>
<comment type="caution">
    <text evidence="1">The sequence shown here is derived from an EMBL/GenBank/DDBJ whole genome shotgun (WGS) entry which is preliminary data.</text>
</comment>
<protein>
    <recommendedName>
        <fullName evidence="3">Short-chain dehydrogenase</fullName>
    </recommendedName>
</protein>
<sequence>MARTADPAEIANGILFLASDMASYCTGEPLALDGGQQIA</sequence>
<keyword evidence="2" id="KW-1185">Reference proteome</keyword>
<evidence type="ECO:0008006" key="3">
    <source>
        <dbReference type="Google" id="ProtNLM"/>
    </source>
</evidence>
<name>A0A3N0IA06_9ACTN</name>
<dbReference type="InterPro" id="IPR002347">
    <property type="entry name" value="SDR_fam"/>
</dbReference>
<dbReference type="EMBL" id="QIBZ01000017">
    <property type="protein sequence ID" value="RNM33416.1"/>
    <property type="molecule type" value="Genomic_DNA"/>
</dbReference>
<gene>
    <name evidence="1" type="ORF">DMP05_08465</name>
</gene>
<evidence type="ECO:0000313" key="2">
    <source>
        <dbReference type="Proteomes" id="UP000271472"/>
    </source>
</evidence>
<dbReference type="OrthoDB" id="9808187at2"/>
<accession>A0A3N0IA06</accession>
<reference evidence="2" key="1">
    <citation type="submission" date="2018-05" db="EMBL/GenBank/DDBJ databases">
        <title>Genome Sequencing of selected type strains of the family Eggerthellaceae.</title>
        <authorList>
            <person name="Danylec N."/>
            <person name="Stoll D.A."/>
            <person name="Doetsch A."/>
            <person name="Huch M."/>
        </authorList>
    </citation>
    <scope>NUCLEOTIDE SEQUENCE [LARGE SCALE GENOMIC DNA]</scope>
    <source>
        <strain evidence="2">DSM 22006</strain>
    </source>
</reference>
<dbReference type="Proteomes" id="UP000271472">
    <property type="component" value="Unassembled WGS sequence"/>
</dbReference>
<dbReference type="InterPro" id="IPR036291">
    <property type="entry name" value="NAD(P)-bd_dom_sf"/>
</dbReference>
<dbReference type="SUPFAM" id="SSF51735">
    <property type="entry name" value="NAD(P)-binding Rossmann-fold domains"/>
    <property type="match status" value="1"/>
</dbReference>
<dbReference type="Gene3D" id="3.40.50.720">
    <property type="entry name" value="NAD(P)-binding Rossmann-like Domain"/>
    <property type="match status" value="1"/>
</dbReference>
<organism evidence="1 2">
    <name type="scientific">Slackia isoflavoniconvertens</name>
    <dbReference type="NCBI Taxonomy" id="572010"/>
    <lineage>
        <taxon>Bacteria</taxon>
        <taxon>Bacillati</taxon>
        <taxon>Actinomycetota</taxon>
        <taxon>Coriobacteriia</taxon>
        <taxon>Eggerthellales</taxon>
        <taxon>Eggerthellaceae</taxon>
        <taxon>Slackia</taxon>
    </lineage>
</organism>